<organism evidence="1 2">
    <name type="scientific">Ascodesmis nigricans</name>
    <dbReference type="NCBI Taxonomy" id="341454"/>
    <lineage>
        <taxon>Eukaryota</taxon>
        <taxon>Fungi</taxon>
        <taxon>Dikarya</taxon>
        <taxon>Ascomycota</taxon>
        <taxon>Pezizomycotina</taxon>
        <taxon>Pezizomycetes</taxon>
        <taxon>Pezizales</taxon>
        <taxon>Ascodesmidaceae</taxon>
        <taxon>Ascodesmis</taxon>
    </lineage>
</organism>
<dbReference type="OrthoDB" id="6077919at2759"/>
<accession>A0A4V3SIL7</accession>
<dbReference type="Proteomes" id="UP000298138">
    <property type="component" value="Unassembled WGS sequence"/>
</dbReference>
<keyword evidence="2" id="KW-1185">Reference proteome</keyword>
<name>A0A4V3SIL7_9PEZI</name>
<evidence type="ECO:0000313" key="1">
    <source>
        <dbReference type="EMBL" id="TGZ80705.1"/>
    </source>
</evidence>
<evidence type="ECO:0008006" key="3">
    <source>
        <dbReference type="Google" id="ProtNLM"/>
    </source>
</evidence>
<reference evidence="1 2" key="1">
    <citation type="submission" date="2019-04" db="EMBL/GenBank/DDBJ databases">
        <title>Comparative genomics and transcriptomics to analyze fruiting body development in filamentous ascomycetes.</title>
        <authorList>
            <consortium name="DOE Joint Genome Institute"/>
            <person name="Lutkenhaus R."/>
            <person name="Traeger S."/>
            <person name="Breuer J."/>
            <person name="Kuo A."/>
            <person name="Lipzen A."/>
            <person name="Pangilinan J."/>
            <person name="Dilworth D."/>
            <person name="Sandor L."/>
            <person name="Poggeler S."/>
            <person name="Barry K."/>
            <person name="Grigoriev I.V."/>
            <person name="Nowrousian M."/>
        </authorList>
    </citation>
    <scope>NUCLEOTIDE SEQUENCE [LARGE SCALE GENOMIC DNA]</scope>
    <source>
        <strain evidence="1 2">CBS 389.68</strain>
    </source>
</reference>
<dbReference type="AlphaFoldDB" id="A0A4V3SIL7"/>
<sequence>MRIGSQPSGAYDLNSGAQVLQHSPGSLSSCTSLNTSSPASAVHLQQIAHYQPESQGQLPIAHLGVGAPFSHQPQQQFLIPVHHLQYHQPATPPPPPPQQPQQQQTWLEVPPIPVQQFINSLFPEIVELYSPESSRSRGTQRIGGGKKGKRIHLCEYKGCNKMYSRAEHLR</sequence>
<dbReference type="InParanoid" id="A0A4V3SIL7"/>
<evidence type="ECO:0000313" key="2">
    <source>
        <dbReference type="Proteomes" id="UP000298138"/>
    </source>
</evidence>
<proteinExistence type="predicted"/>
<protein>
    <recommendedName>
        <fullName evidence="3">C2H2-type domain-containing protein</fullName>
    </recommendedName>
</protein>
<gene>
    <name evidence="1" type="ORF">EX30DRAFT_349244</name>
</gene>
<dbReference type="PROSITE" id="PS51257">
    <property type="entry name" value="PROKAR_LIPOPROTEIN"/>
    <property type="match status" value="1"/>
</dbReference>
<dbReference type="EMBL" id="ML220123">
    <property type="protein sequence ID" value="TGZ80705.1"/>
    <property type="molecule type" value="Genomic_DNA"/>
</dbReference>